<organism evidence="1 2">
    <name type="scientific">Fibrella aquatilis</name>
    <dbReference type="NCBI Taxonomy" id="2817059"/>
    <lineage>
        <taxon>Bacteria</taxon>
        <taxon>Pseudomonadati</taxon>
        <taxon>Bacteroidota</taxon>
        <taxon>Cytophagia</taxon>
        <taxon>Cytophagales</taxon>
        <taxon>Spirosomataceae</taxon>
        <taxon>Fibrella</taxon>
    </lineage>
</organism>
<gene>
    <name evidence="1" type="ORF">J2I48_04530</name>
</gene>
<dbReference type="GO" id="GO:0004803">
    <property type="term" value="F:transposase activity"/>
    <property type="evidence" value="ECO:0007669"/>
    <property type="project" value="InterPro"/>
</dbReference>
<sequence length="173" mass="20897">MELNQVYFWTNTIKDWKRLLQPDKYKHVILQSWQELVSRGVVCIYGFVIMPNHLHIVWEMLEPNGKEIPHASFNKFTSHTILADLKQHHPQVLPFFSVDDSDRLHRVWQRDPLAILMDGQEKVEQKIEYMHRNPLHERWNLVDSPENYRWSSAPFYETGLDEWGILTHYKDRF</sequence>
<proteinExistence type="predicted"/>
<dbReference type="Gene3D" id="3.30.70.1290">
    <property type="entry name" value="Transposase IS200-like"/>
    <property type="match status" value="1"/>
</dbReference>
<dbReference type="GO" id="GO:0006313">
    <property type="term" value="P:DNA transposition"/>
    <property type="evidence" value="ECO:0007669"/>
    <property type="project" value="InterPro"/>
</dbReference>
<dbReference type="InterPro" id="IPR036515">
    <property type="entry name" value="Transposase_17_sf"/>
</dbReference>
<comment type="caution">
    <text evidence="1">The sequence shown here is derived from an EMBL/GenBank/DDBJ whole genome shotgun (WGS) entry which is preliminary data.</text>
</comment>
<protein>
    <submittedName>
        <fullName evidence="1">Transposase</fullName>
    </submittedName>
</protein>
<dbReference type="GO" id="GO:0043565">
    <property type="term" value="F:sequence-specific DNA binding"/>
    <property type="evidence" value="ECO:0007669"/>
    <property type="project" value="TreeGrafter"/>
</dbReference>
<dbReference type="Proteomes" id="UP000664795">
    <property type="component" value="Unassembled WGS sequence"/>
</dbReference>
<dbReference type="EMBL" id="JAFMYU010000003">
    <property type="protein sequence ID" value="MBO0930246.1"/>
    <property type="molecule type" value="Genomic_DNA"/>
</dbReference>
<dbReference type="RefSeq" id="WP_207334214.1">
    <property type="nucleotide sequence ID" value="NZ_JAFMYU010000003.1"/>
</dbReference>
<reference evidence="1 2" key="1">
    <citation type="submission" date="2021-03" db="EMBL/GenBank/DDBJ databases">
        <title>Fibrella sp. HMF5036 genome sequencing and assembly.</title>
        <authorList>
            <person name="Kang H."/>
            <person name="Kim H."/>
            <person name="Bae S."/>
            <person name="Joh K."/>
        </authorList>
    </citation>
    <scope>NUCLEOTIDE SEQUENCE [LARGE SCALE GENOMIC DNA]</scope>
    <source>
        <strain evidence="1 2">HMF5036</strain>
    </source>
</reference>
<evidence type="ECO:0000313" key="1">
    <source>
        <dbReference type="EMBL" id="MBO0930246.1"/>
    </source>
</evidence>
<dbReference type="SUPFAM" id="SSF143422">
    <property type="entry name" value="Transposase IS200-like"/>
    <property type="match status" value="1"/>
</dbReference>
<dbReference type="PANTHER" id="PTHR36966:SF1">
    <property type="entry name" value="REP-ASSOCIATED TYROSINE TRANSPOSASE"/>
    <property type="match status" value="1"/>
</dbReference>
<keyword evidence="2" id="KW-1185">Reference proteome</keyword>
<evidence type="ECO:0000313" key="2">
    <source>
        <dbReference type="Proteomes" id="UP000664795"/>
    </source>
</evidence>
<accession>A0A939G580</accession>
<dbReference type="AlphaFoldDB" id="A0A939G580"/>
<name>A0A939G580_9BACT</name>
<dbReference type="PANTHER" id="PTHR36966">
    <property type="entry name" value="REP-ASSOCIATED TYROSINE TRANSPOSASE"/>
    <property type="match status" value="1"/>
</dbReference>
<dbReference type="InterPro" id="IPR052715">
    <property type="entry name" value="RAYT_transposase"/>
</dbReference>